<dbReference type="GO" id="GO:0005886">
    <property type="term" value="C:plasma membrane"/>
    <property type="evidence" value="ECO:0007669"/>
    <property type="project" value="UniProtKB-SubCell"/>
</dbReference>
<evidence type="ECO:0000256" key="4">
    <source>
        <dbReference type="ARBA" id="ARBA00022989"/>
    </source>
</evidence>
<keyword evidence="6" id="KW-0675">Receptor</keyword>
<evidence type="ECO:0000256" key="6">
    <source>
        <dbReference type="ARBA" id="ARBA00023170"/>
    </source>
</evidence>
<name>B4JWB4_DROGR</name>
<keyword evidence="10" id="KW-1185">Reference proteome</keyword>
<evidence type="ECO:0000256" key="2">
    <source>
        <dbReference type="ARBA" id="ARBA00022475"/>
    </source>
</evidence>
<evidence type="ECO:0000256" key="8">
    <source>
        <dbReference type="SAM" id="Phobius"/>
    </source>
</evidence>
<organism evidence="10">
    <name type="scientific">Drosophila grimshawi</name>
    <name type="common">Hawaiian fruit fly</name>
    <name type="synonym">Idiomyia grimshawi</name>
    <dbReference type="NCBI Taxonomy" id="7222"/>
    <lineage>
        <taxon>Eukaryota</taxon>
        <taxon>Metazoa</taxon>
        <taxon>Ecdysozoa</taxon>
        <taxon>Arthropoda</taxon>
        <taxon>Hexapoda</taxon>
        <taxon>Insecta</taxon>
        <taxon>Pterygota</taxon>
        <taxon>Neoptera</taxon>
        <taxon>Endopterygota</taxon>
        <taxon>Diptera</taxon>
        <taxon>Brachycera</taxon>
        <taxon>Muscomorpha</taxon>
        <taxon>Ephydroidea</taxon>
        <taxon>Drosophilidae</taxon>
        <taxon>Drosophila</taxon>
        <taxon>Hawaiian Drosophila</taxon>
    </lineage>
</organism>
<reference evidence="9 10" key="1">
    <citation type="journal article" date="2007" name="Nature">
        <title>Evolution of genes and genomes on the Drosophila phylogeny.</title>
        <authorList>
            <consortium name="Drosophila 12 Genomes Consortium"/>
            <person name="Clark A.G."/>
            <person name="Eisen M.B."/>
            <person name="Smith D.R."/>
            <person name="Bergman C.M."/>
            <person name="Oliver B."/>
            <person name="Markow T.A."/>
            <person name="Kaufman T.C."/>
            <person name="Kellis M."/>
            <person name="Gelbart W."/>
            <person name="Iyer V.N."/>
            <person name="Pollard D.A."/>
            <person name="Sackton T.B."/>
            <person name="Larracuente A.M."/>
            <person name="Singh N.D."/>
            <person name="Abad J.P."/>
            <person name="Abt D.N."/>
            <person name="Adryan B."/>
            <person name="Aguade M."/>
            <person name="Akashi H."/>
            <person name="Anderson W.W."/>
            <person name="Aquadro C.F."/>
            <person name="Ardell D.H."/>
            <person name="Arguello R."/>
            <person name="Artieri C.G."/>
            <person name="Barbash D.A."/>
            <person name="Barker D."/>
            <person name="Barsanti P."/>
            <person name="Batterham P."/>
            <person name="Batzoglou S."/>
            <person name="Begun D."/>
            <person name="Bhutkar A."/>
            <person name="Blanco E."/>
            <person name="Bosak S.A."/>
            <person name="Bradley R.K."/>
            <person name="Brand A.D."/>
            <person name="Brent M.R."/>
            <person name="Brooks A.N."/>
            <person name="Brown R.H."/>
            <person name="Butlin R.K."/>
            <person name="Caggese C."/>
            <person name="Calvi B.R."/>
            <person name="Bernardo de Carvalho A."/>
            <person name="Caspi A."/>
            <person name="Castrezana S."/>
            <person name="Celniker S.E."/>
            <person name="Chang J.L."/>
            <person name="Chapple C."/>
            <person name="Chatterji S."/>
            <person name="Chinwalla A."/>
            <person name="Civetta A."/>
            <person name="Clifton S.W."/>
            <person name="Comeron J.M."/>
            <person name="Costello J.C."/>
            <person name="Coyne J.A."/>
            <person name="Daub J."/>
            <person name="David R.G."/>
            <person name="Delcher A.L."/>
            <person name="Delehaunty K."/>
            <person name="Do C.B."/>
            <person name="Ebling H."/>
            <person name="Edwards K."/>
            <person name="Eickbush T."/>
            <person name="Evans J.D."/>
            <person name="Filipski A."/>
            <person name="Findeiss S."/>
            <person name="Freyhult E."/>
            <person name="Fulton L."/>
            <person name="Fulton R."/>
            <person name="Garcia A.C."/>
            <person name="Gardiner A."/>
            <person name="Garfield D.A."/>
            <person name="Garvin B.E."/>
            <person name="Gibson G."/>
            <person name="Gilbert D."/>
            <person name="Gnerre S."/>
            <person name="Godfrey J."/>
            <person name="Good R."/>
            <person name="Gotea V."/>
            <person name="Gravely B."/>
            <person name="Greenberg A.J."/>
            <person name="Griffiths-Jones S."/>
            <person name="Gross S."/>
            <person name="Guigo R."/>
            <person name="Gustafson E.A."/>
            <person name="Haerty W."/>
            <person name="Hahn M.W."/>
            <person name="Halligan D.L."/>
            <person name="Halpern A.L."/>
            <person name="Halter G.M."/>
            <person name="Han M.V."/>
            <person name="Heger A."/>
            <person name="Hillier L."/>
            <person name="Hinrichs A.S."/>
            <person name="Holmes I."/>
            <person name="Hoskins R.A."/>
            <person name="Hubisz M.J."/>
            <person name="Hultmark D."/>
            <person name="Huntley M.A."/>
            <person name="Jaffe D.B."/>
            <person name="Jagadeeshan S."/>
            <person name="Jeck W.R."/>
            <person name="Johnson J."/>
            <person name="Jones C.D."/>
            <person name="Jordan W.C."/>
            <person name="Karpen G.H."/>
            <person name="Kataoka E."/>
            <person name="Keightley P.D."/>
            <person name="Kheradpour P."/>
            <person name="Kirkness E.F."/>
            <person name="Koerich L.B."/>
            <person name="Kristiansen K."/>
            <person name="Kudrna D."/>
            <person name="Kulathinal R.J."/>
            <person name="Kumar S."/>
            <person name="Kwok R."/>
            <person name="Lander E."/>
            <person name="Langley C.H."/>
            <person name="Lapoint R."/>
            <person name="Lazzaro B.P."/>
            <person name="Lee S.J."/>
            <person name="Levesque L."/>
            <person name="Li R."/>
            <person name="Lin C.F."/>
            <person name="Lin M.F."/>
            <person name="Lindblad-Toh K."/>
            <person name="Llopart A."/>
            <person name="Long M."/>
            <person name="Low L."/>
            <person name="Lozovsky E."/>
            <person name="Lu J."/>
            <person name="Luo M."/>
            <person name="Machado C.A."/>
            <person name="Makalowski W."/>
            <person name="Marzo M."/>
            <person name="Matsuda M."/>
            <person name="Matzkin L."/>
            <person name="McAllister B."/>
            <person name="McBride C.S."/>
            <person name="McKernan B."/>
            <person name="McKernan K."/>
            <person name="Mendez-Lago M."/>
            <person name="Minx P."/>
            <person name="Mollenhauer M.U."/>
            <person name="Montooth K."/>
            <person name="Mount S.M."/>
            <person name="Mu X."/>
            <person name="Myers E."/>
            <person name="Negre B."/>
            <person name="Newfeld S."/>
            <person name="Nielsen R."/>
            <person name="Noor M.A."/>
            <person name="O'Grady P."/>
            <person name="Pachter L."/>
            <person name="Papaceit M."/>
            <person name="Parisi M.J."/>
            <person name="Parisi M."/>
            <person name="Parts L."/>
            <person name="Pedersen J.S."/>
            <person name="Pesole G."/>
            <person name="Phillippy A.M."/>
            <person name="Ponting C.P."/>
            <person name="Pop M."/>
            <person name="Porcelli D."/>
            <person name="Powell J.R."/>
            <person name="Prohaska S."/>
            <person name="Pruitt K."/>
            <person name="Puig M."/>
            <person name="Quesneville H."/>
            <person name="Ram K.R."/>
            <person name="Rand D."/>
            <person name="Rasmussen M.D."/>
            <person name="Reed L.K."/>
            <person name="Reenan R."/>
            <person name="Reily A."/>
            <person name="Remington K.A."/>
            <person name="Rieger T.T."/>
            <person name="Ritchie M.G."/>
            <person name="Robin C."/>
            <person name="Rogers Y.H."/>
            <person name="Rohde C."/>
            <person name="Rozas J."/>
            <person name="Rubenfield M.J."/>
            <person name="Ruiz A."/>
            <person name="Russo S."/>
            <person name="Salzberg S.L."/>
            <person name="Sanchez-Gracia A."/>
            <person name="Saranga D.J."/>
            <person name="Sato H."/>
            <person name="Schaeffer S.W."/>
            <person name="Schatz M.C."/>
            <person name="Schlenke T."/>
            <person name="Schwartz R."/>
            <person name="Segarra C."/>
            <person name="Singh R.S."/>
            <person name="Sirot L."/>
            <person name="Sirota M."/>
            <person name="Sisneros N.B."/>
            <person name="Smith C.D."/>
            <person name="Smith T.F."/>
            <person name="Spieth J."/>
            <person name="Stage D.E."/>
            <person name="Stark A."/>
            <person name="Stephan W."/>
            <person name="Strausberg R.L."/>
            <person name="Strempel S."/>
            <person name="Sturgill D."/>
            <person name="Sutton G."/>
            <person name="Sutton G.G."/>
            <person name="Tao W."/>
            <person name="Teichmann S."/>
            <person name="Tobari Y.N."/>
            <person name="Tomimura Y."/>
            <person name="Tsolas J.M."/>
            <person name="Valente V.L."/>
            <person name="Venter E."/>
            <person name="Venter J.C."/>
            <person name="Vicario S."/>
            <person name="Vieira F.G."/>
            <person name="Vilella A.J."/>
            <person name="Villasante A."/>
            <person name="Walenz B."/>
            <person name="Wang J."/>
            <person name="Wasserman M."/>
            <person name="Watts T."/>
            <person name="Wilson D."/>
            <person name="Wilson R.K."/>
            <person name="Wing R.A."/>
            <person name="Wolfner M.F."/>
            <person name="Wong A."/>
            <person name="Wong G.K."/>
            <person name="Wu C.I."/>
            <person name="Wu G."/>
            <person name="Yamamoto D."/>
            <person name="Yang H.P."/>
            <person name="Yang S.P."/>
            <person name="Yorke J.A."/>
            <person name="Yoshida K."/>
            <person name="Zdobnov E."/>
            <person name="Zhang P."/>
            <person name="Zhang Y."/>
            <person name="Zimin A.V."/>
            <person name="Baldwin J."/>
            <person name="Abdouelleil A."/>
            <person name="Abdulkadir J."/>
            <person name="Abebe A."/>
            <person name="Abera B."/>
            <person name="Abreu J."/>
            <person name="Acer S.C."/>
            <person name="Aftuck L."/>
            <person name="Alexander A."/>
            <person name="An P."/>
            <person name="Anderson E."/>
            <person name="Anderson S."/>
            <person name="Arachi H."/>
            <person name="Azer M."/>
            <person name="Bachantsang P."/>
            <person name="Barry A."/>
            <person name="Bayul T."/>
            <person name="Berlin A."/>
            <person name="Bessette D."/>
            <person name="Bloom T."/>
            <person name="Blye J."/>
            <person name="Boguslavskiy L."/>
            <person name="Bonnet C."/>
            <person name="Boukhgalter B."/>
            <person name="Bourzgui I."/>
            <person name="Brown A."/>
            <person name="Cahill P."/>
            <person name="Channer S."/>
            <person name="Cheshatsang Y."/>
            <person name="Chuda L."/>
            <person name="Citroen M."/>
            <person name="Collymore A."/>
            <person name="Cooke P."/>
            <person name="Costello M."/>
            <person name="D'Aco K."/>
            <person name="Daza R."/>
            <person name="De Haan G."/>
            <person name="DeGray S."/>
            <person name="DeMaso C."/>
            <person name="Dhargay N."/>
            <person name="Dooley K."/>
            <person name="Dooley E."/>
            <person name="Doricent M."/>
            <person name="Dorje P."/>
            <person name="Dorjee K."/>
            <person name="Dupes A."/>
            <person name="Elong R."/>
            <person name="Falk J."/>
            <person name="Farina A."/>
            <person name="Faro S."/>
            <person name="Ferguson D."/>
            <person name="Fisher S."/>
            <person name="Foley C.D."/>
            <person name="Franke A."/>
            <person name="Friedrich D."/>
            <person name="Gadbois L."/>
            <person name="Gearin G."/>
            <person name="Gearin C.R."/>
            <person name="Giannoukos G."/>
            <person name="Goode T."/>
            <person name="Graham J."/>
            <person name="Grandbois E."/>
            <person name="Grewal S."/>
            <person name="Gyaltsen K."/>
            <person name="Hafez N."/>
            <person name="Hagos B."/>
            <person name="Hall J."/>
            <person name="Henson C."/>
            <person name="Hollinger A."/>
            <person name="Honan T."/>
            <person name="Huard M.D."/>
            <person name="Hughes L."/>
            <person name="Hurhula B."/>
            <person name="Husby M.E."/>
            <person name="Kamat A."/>
            <person name="Kanga B."/>
            <person name="Kashin S."/>
            <person name="Khazanovich D."/>
            <person name="Kisner P."/>
            <person name="Lance K."/>
            <person name="Lara M."/>
            <person name="Lee W."/>
            <person name="Lennon N."/>
            <person name="Letendre F."/>
            <person name="LeVine R."/>
            <person name="Lipovsky A."/>
            <person name="Liu X."/>
            <person name="Liu J."/>
            <person name="Liu S."/>
            <person name="Lokyitsang T."/>
            <person name="Lokyitsang Y."/>
            <person name="Lubonja R."/>
            <person name="Lui A."/>
            <person name="MacDonald P."/>
            <person name="Magnisalis V."/>
            <person name="Maru K."/>
            <person name="Matthews C."/>
            <person name="McCusker W."/>
            <person name="McDonough S."/>
            <person name="Mehta T."/>
            <person name="Meldrim J."/>
            <person name="Meneus L."/>
            <person name="Mihai O."/>
            <person name="Mihalev A."/>
            <person name="Mihova T."/>
            <person name="Mittelman R."/>
            <person name="Mlenga V."/>
            <person name="Montmayeur A."/>
            <person name="Mulrain L."/>
            <person name="Navidi A."/>
            <person name="Naylor J."/>
            <person name="Negash T."/>
            <person name="Nguyen T."/>
            <person name="Nguyen N."/>
            <person name="Nicol R."/>
            <person name="Norbu C."/>
            <person name="Norbu N."/>
            <person name="Novod N."/>
            <person name="O'Neill B."/>
            <person name="Osman S."/>
            <person name="Markiewicz E."/>
            <person name="Oyono O.L."/>
            <person name="Patti C."/>
            <person name="Phunkhang P."/>
            <person name="Pierre F."/>
            <person name="Priest M."/>
            <person name="Raghuraman S."/>
            <person name="Rege F."/>
            <person name="Reyes R."/>
            <person name="Rise C."/>
            <person name="Rogov P."/>
            <person name="Ross K."/>
            <person name="Ryan E."/>
            <person name="Settipalli S."/>
            <person name="Shea T."/>
            <person name="Sherpa N."/>
            <person name="Shi L."/>
            <person name="Shih D."/>
            <person name="Sparrow T."/>
            <person name="Spaulding J."/>
            <person name="Stalker J."/>
            <person name="Stange-Thomann N."/>
            <person name="Stavropoulos S."/>
            <person name="Stone C."/>
            <person name="Strader C."/>
            <person name="Tesfaye S."/>
            <person name="Thomson T."/>
            <person name="Thoulutsang Y."/>
            <person name="Thoulutsang D."/>
            <person name="Topham K."/>
            <person name="Topping I."/>
            <person name="Tsamla T."/>
            <person name="Vassiliev H."/>
            <person name="Vo A."/>
            <person name="Wangchuk T."/>
            <person name="Wangdi T."/>
            <person name="Weiand M."/>
            <person name="Wilkinson J."/>
            <person name="Wilson A."/>
            <person name="Yadav S."/>
            <person name="Young G."/>
            <person name="Yu Q."/>
            <person name="Zembek L."/>
            <person name="Zhong D."/>
            <person name="Zimmer A."/>
            <person name="Zwirko Z."/>
            <person name="Jaffe D.B."/>
            <person name="Alvarez P."/>
            <person name="Brockman W."/>
            <person name="Butler J."/>
            <person name="Chin C."/>
            <person name="Gnerre S."/>
            <person name="Grabherr M."/>
            <person name="Kleber M."/>
            <person name="Mauceli E."/>
            <person name="MacCallum I."/>
        </authorList>
    </citation>
    <scope>NUCLEOTIDE SEQUENCE [LARGE SCALE GENOMIC DNA]</scope>
    <source>
        <strain evidence="10">Tucson 15287-2541.00</strain>
    </source>
</reference>
<dbReference type="PhylomeDB" id="B4JWB4"/>
<dbReference type="PANTHER" id="PTHR42643">
    <property type="entry name" value="IONOTROPIC RECEPTOR 20A-RELATED"/>
    <property type="match status" value="1"/>
</dbReference>
<dbReference type="GO" id="GO:0007637">
    <property type="term" value="P:proboscis extension reflex"/>
    <property type="evidence" value="ECO:0007669"/>
    <property type="project" value="EnsemblMetazoa"/>
</dbReference>
<keyword evidence="3 8" id="KW-0812">Transmembrane</keyword>
<dbReference type="HOGENOM" id="CLU_028766_0_0_1"/>
<dbReference type="FunCoup" id="B4JWB4">
    <property type="interactions" value="2"/>
</dbReference>
<dbReference type="PANTHER" id="PTHR42643:SF39">
    <property type="entry name" value="IONOTROPIC RECEPTOR 56A-RELATED"/>
    <property type="match status" value="1"/>
</dbReference>
<evidence type="ECO:0000256" key="3">
    <source>
        <dbReference type="ARBA" id="ARBA00022692"/>
    </source>
</evidence>
<dbReference type="InterPro" id="IPR052192">
    <property type="entry name" value="Insect_Ionotropic_Sensory_Rcpt"/>
</dbReference>
<dbReference type="eggNOG" id="ENOG502T7C7">
    <property type="taxonomic scope" value="Eukaryota"/>
</dbReference>
<sequence>MELMFNTARPNVQGTKVLQAINTTFVFKIVQSIDGVHHFHTLILYITEKLRLSTPGAVHFFNQMWLIFPLVPRIIVRNNEGMSNTLRDMISTPSLVLVLTTDRTDPIMEVASKSLTSRRWLKTIFILFPYLSSGDIHNNFTTFTEFSNICKNVLRWAWEKQFINSFLLTIGENVYQLDPYPTESIVNYTQVWQDADFFRPLNRHMNKYVVSTPVMYDMPRVFKGADQKTIFGSSAKLFLGFLDYVNATLKDTSADMMNKEFDLPYLLELVSQGVYETLIHSYTDLAANYSTSFSYPIAINDWCLMVPFRNGSMQELYVKEALEDDVWLILIAIIFYMGVSIWICTPNRPRDFSAALLQCVCSLTNMPPIAVIKIATLRMRYLFAMFSIMGLVGSNMYVSKMTSYFTTALQEEQVNSMQDVIDANLRILVVDYEYEALASMPEQYSPRFMQQVDMGETRVVQRHRDKLNATYGYFMSSDRWETIDMLQRNLRVPVFKLTSICSGPFYHVYPLPLDSHLRSPLQEFILIAQESGLRHHWKWEAFWEAMYMGVYQWTIVNESPVPLSMSFFSSMMRTWCVGLVLAGLTFILEMKWHQHVFEEYCLKSYNKLRRIFRRRRRAGRR</sequence>
<dbReference type="OrthoDB" id="7882476at2759"/>
<feature type="transmembrane region" description="Helical" evidence="8">
    <location>
        <begin position="567"/>
        <end position="588"/>
    </location>
</feature>
<evidence type="ECO:0000313" key="10">
    <source>
        <dbReference type="Proteomes" id="UP000001070"/>
    </source>
</evidence>
<feature type="transmembrane region" description="Helical" evidence="8">
    <location>
        <begin position="381"/>
        <end position="398"/>
    </location>
</feature>
<keyword evidence="2" id="KW-1003">Cell membrane</keyword>
<evidence type="ECO:0000256" key="5">
    <source>
        <dbReference type="ARBA" id="ARBA00023136"/>
    </source>
</evidence>
<dbReference type="KEGG" id="dgr:6568735"/>
<dbReference type="EMBL" id="CH916375">
    <property type="protein sequence ID" value="EDV98252.1"/>
    <property type="molecule type" value="Genomic_DNA"/>
</dbReference>
<dbReference type="AlphaFoldDB" id="B4JWB4"/>
<keyword evidence="4 8" id="KW-1133">Transmembrane helix</keyword>
<evidence type="ECO:0000256" key="1">
    <source>
        <dbReference type="ARBA" id="ARBA00004651"/>
    </source>
</evidence>
<gene>
    <name evidence="9" type="primary">Dgri\GH22769</name>
    <name evidence="9" type="ORF">Dgri_GH22769</name>
</gene>
<evidence type="ECO:0000313" key="9">
    <source>
        <dbReference type="EMBL" id="EDV98252.1"/>
    </source>
</evidence>
<dbReference type="STRING" id="7222.B4JWB4"/>
<proteinExistence type="predicted"/>
<dbReference type="Proteomes" id="UP000001070">
    <property type="component" value="Unassembled WGS sequence"/>
</dbReference>
<protein>
    <submittedName>
        <fullName evidence="9">GH22769</fullName>
    </submittedName>
</protein>
<comment type="subcellular location">
    <subcellularLocation>
        <location evidence="1">Cell membrane</location>
        <topology evidence="1">Multi-pass membrane protein</topology>
    </subcellularLocation>
</comment>
<dbReference type="OMA" id="IGINDCC"/>
<accession>B4JWB4</accession>
<keyword evidence="7" id="KW-0325">Glycoprotein</keyword>
<evidence type="ECO:0000256" key="7">
    <source>
        <dbReference type="ARBA" id="ARBA00023180"/>
    </source>
</evidence>
<feature type="transmembrane region" description="Helical" evidence="8">
    <location>
        <begin position="326"/>
        <end position="344"/>
    </location>
</feature>
<dbReference type="InParanoid" id="B4JWB4"/>
<keyword evidence="5 8" id="KW-0472">Membrane</keyword>
<dbReference type="GO" id="GO:0170021">
    <property type="term" value="F:ionotropic taste receptor activity"/>
    <property type="evidence" value="ECO:0007669"/>
    <property type="project" value="EnsemblMetazoa"/>
</dbReference>